<proteinExistence type="predicted"/>
<organism evidence="1 2">
    <name type="scientific">Microbulbifer agarilyticus</name>
    <dbReference type="NCBI Taxonomy" id="260552"/>
    <lineage>
        <taxon>Bacteria</taxon>
        <taxon>Pseudomonadati</taxon>
        <taxon>Pseudomonadota</taxon>
        <taxon>Gammaproteobacteria</taxon>
        <taxon>Cellvibrionales</taxon>
        <taxon>Microbulbiferaceae</taxon>
        <taxon>Microbulbifer</taxon>
    </lineage>
</organism>
<dbReference type="STRING" id="260552.Mag101_05640"/>
<sequence length="229" mass="26270">MRTENIYRRYRISFYVKAFTCFSIIFLVLQSCLSEKKPLTNTRESKIAHGYVEGYASEILVGDVLLKIPPDVNYTPESNGRVVPGKADQITFGLRYPDIEPEDSVNLVVIKVRRGFEDPGFSRNRIDRETWVDIKDLNDLGLTEYRKNTKSTAHGYVMYTPVEGVVRTPKGGPIIYSCQGNYLRVVSCYTGFELQDGLYVEYIFPYALIENWRKIQVDVQKFVAEMGGM</sequence>
<evidence type="ECO:0008006" key="3">
    <source>
        <dbReference type="Google" id="ProtNLM"/>
    </source>
</evidence>
<evidence type="ECO:0000313" key="2">
    <source>
        <dbReference type="Proteomes" id="UP000188219"/>
    </source>
</evidence>
<dbReference type="AlphaFoldDB" id="A0A1Q2M3D8"/>
<keyword evidence="2" id="KW-1185">Reference proteome</keyword>
<evidence type="ECO:0000313" key="1">
    <source>
        <dbReference type="EMBL" id="AQQ67176.1"/>
    </source>
</evidence>
<accession>A0A1Q2M3D8</accession>
<dbReference type="Proteomes" id="UP000188219">
    <property type="component" value="Chromosome"/>
</dbReference>
<dbReference type="KEGG" id="maga:Mag101_05640"/>
<gene>
    <name evidence="1" type="ORF">Mag101_05640</name>
</gene>
<dbReference type="PROSITE" id="PS51257">
    <property type="entry name" value="PROKAR_LIPOPROTEIN"/>
    <property type="match status" value="1"/>
</dbReference>
<dbReference type="EMBL" id="CP019650">
    <property type="protein sequence ID" value="AQQ67176.1"/>
    <property type="molecule type" value="Genomic_DNA"/>
</dbReference>
<name>A0A1Q2M3D8_9GAMM</name>
<reference evidence="1" key="1">
    <citation type="submission" date="2017-02" db="EMBL/GenBank/DDBJ databases">
        <title>Genome of Microbulbifer agarilyticus GP101.</title>
        <authorList>
            <person name="Jung J."/>
            <person name="Bae S.S."/>
            <person name="Baek K."/>
        </authorList>
    </citation>
    <scope>NUCLEOTIDE SEQUENCE [LARGE SCALE GENOMIC DNA]</scope>
    <source>
        <strain evidence="1">GP101</strain>
    </source>
</reference>
<protein>
    <recommendedName>
        <fullName evidence="3">Lipoprotein</fullName>
    </recommendedName>
</protein>